<comment type="caution">
    <text evidence="3">The sequence shown here is derived from an EMBL/GenBank/DDBJ whole genome shotgun (WGS) entry which is preliminary data.</text>
</comment>
<dbReference type="SUPFAM" id="SSF53335">
    <property type="entry name" value="S-adenosyl-L-methionine-dependent methyltransferases"/>
    <property type="match status" value="1"/>
</dbReference>
<feature type="region of interest" description="Disordered" evidence="2">
    <location>
        <begin position="257"/>
        <end position="283"/>
    </location>
</feature>
<dbReference type="AlphaFoldDB" id="A0AAJ0C2F0"/>
<dbReference type="EMBL" id="MU839004">
    <property type="protein sequence ID" value="KAK1768908.1"/>
    <property type="molecule type" value="Genomic_DNA"/>
</dbReference>
<organism evidence="3 4">
    <name type="scientific">Phialemonium atrogriseum</name>
    <dbReference type="NCBI Taxonomy" id="1093897"/>
    <lineage>
        <taxon>Eukaryota</taxon>
        <taxon>Fungi</taxon>
        <taxon>Dikarya</taxon>
        <taxon>Ascomycota</taxon>
        <taxon>Pezizomycotina</taxon>
        <taxon>Sordariomycetes</taxon>
        <taxon>Sordariomycetidae</taxon>
        <taxon>Cephalothecales</taxon>
        <taxon>Cephalothecaceae</taxon>
        <taxon>Phialemonium</taxon>
    </lineage>
</organism>
<comment type="similarity">
    <text evidence="1">Belongs to the methyltransferase superfamily. LaeA methyltransferase family.</text>
</comment>
<name>A0AAJ0C2F0_9PEZI</name>
<dbReference type="InterPro" id="IPR029063">
    <property type="entry name" value="SAM-dependent_MTases_sf"/>
</dbReference>
<dbReference type="PANTHER" id="PTHR43591:SF105">
    <property type="entry name" value="METHYLTRANSFERASE DOMAIN-CONTAINING PROTEIN-RELATED"/>
    <property type="match status" value="1"/>
</dbReference>
<evidence type="ECO:0008006" key="5">
    <source>
        <dbReference type="Google" id="ProtNLM"/>
    </source>
</evidence>
<sequence length="437" mass="47970">MGYYSNMSGSSGVQKSSRATRPESGNHLRTLRAMPEQTRDSIVAEAIRDDRFLNIVLDAVDDWTMYSRWYTGGPRQVYNILHDIRALRRSALSHMMWERILDGKPARFLEAKAEVEIGGEMRTIDIGDEQTTILNIGFGNGEWAFDVARNHPNVKILGVDICIPPRIIGPNNLTCVSGNFDSPFCTFDPDHVGKYSLIHIRSAVQSVRDVRRFLEQCRDSLGAGGRIEMHEFGRLTADDGSLAGTAIEEVLRREREAAAGPGPGPGSGVGVGSSGRLPGDDPLPGLGRLLEDVGFVDVVVARSRCPVNPGTVAPGWADGELNGRDQKEREVARLYRRQFDDGRLLDAQCKSGLMNGLGWSEERVDALIGRVRRELRDPEIRAYSPAPSVSPVPKKRVEAEIGDNQCPPRLAQPCPSTPFLSRLLEDSSSGRADKLSG</sequence>
<accession>A0AAJ0C2F0</accession>
<feature type="compositionally biased region" description="Low complexity" evidence="2">
    <location>
        <begin position="1"/>
        <end position="12"/>
    </location>
</feature>
<evidence type="ECO:0000313" key="4">
    <source>
        <dbReference type="Proteomes" id="UP001244011"/>
    </source>
</evidence>
<dbReference type="GeneID" id="85309195"/>
<feature type="region of interest" description="Disordered" evidence="2">
    <location>
        <begin position="385"/>
        <end position="437"/>
    </location>
</feature>
<keyword evidence="4" id="KW-1185">Reference proteome</keyword>
<feature type="compositionally biased region" description="Low complexity" evidence="2">
    <location>
        <begin position="274"/>
        <end position="283"/>
    </location>
</feature>
<dbReference type="Proteomes" id="UP001244011">
    <property type="component" value="Unassembled WGS sequence"/>
</dbReference>
<feature type="region of interest" description="Disordered" evidence="2">
    <location>
        <begin position="1"/>
        <end position="34"/>
    </location>
</feature>
<gene>
    <name evidence="3" type="ORF">QBC33DRAFT_513824</name>
</gene>
<proteinExistence type="inferred from homology"/>
<evidence type="ECO:0000256" key="2">
    <source>
        <dbReference type="SAM" id="MobiDB-lite"/>
    </source>
</evidence>
<evidence type="ECO:0000313" key="3">
    <source>
        <dbReference type="EMBL" id="KAK1768908.1"/>
    </source>
</evidence>
<reference evidence="3" key="1">
    <citation type="submission" date="2023-06" db="EMBL/GenBank/DDBJ databases">
        <title>Genome-scale phylogeny and comparative genomics of the fungal order Sordariales.</title>
        <authorList>
            <consortium name="Lawrence Berkeley National Laboratory"/>
            <person name="Hensen N."/>
            <person name="Bonometti L."/>
            <person name="Westerberg I."/>
            <person name="Brannstrom I.O."/>
            <person name="Guillou S."/>
            <person name="Cros-Aarteil S."/>
            <person name="Calhoun S."/>
            <person name="Haridas S."/>
            <person name="Kuo A."/>
            <person name="Mondo S."/>
            <person name="Pangilinan J."/>
            <person name="Riley R."/>
            <person name="Labutti K."/>
            <person name="Andreopoulos B."/>
            <person name="Lipzen A."/>
            <person name="Chen C."/>
            <person name="Yanf M."/>
            <person name="Daum C."/>
            <person name="Ng V."/>
            <person name="Clum A."/>
            <person name="Steindorff A."/>
            <person name="Ohm R."/>
            <person name="Martin F."/>
            <person name="Silar P."/>
            <person name="Natvig D."/>
            <person name="Lalanne C."/>
            <person name="Gautier V."/>
            <person name="Ament-Velasquez S.L."/>
            <person name="Kruys A."/>
            <person name="Hutchinson M.I."/>
            <person name="Powell A.J."/>
            <person name="Barry K."/>
            <person name="Miller A.N."/>
            <person name="Grigoriev I.V."/>
            <person name="Debuchy R."/>
            <person name="Gladieux P."/>
            <person name="Thoren M.H."/>
            <person name="Johannesson H."/>
        </authorList>
    </citation>
    <scope>NUCLEOTIDE SEQUENCE</scope>
    <source>
        <strain evidence="3">8032-3</strain>
    </source>
</reference>
<dbReference type="PANTHER" id="PTHR43591">
    <property type="entry name" value="METHYLTRANSFERASE"/>
    <property type="match status" value="1"/>
</dbReference>
<dbReference type="RefSeq" id="XP_060285121.1">
    <property type="nucleotide sequence ID" value="XM_060426008.1"/>
</dbReference>
<evidence type="ECO:0000256" key="1">
    <source>
        <dbReference type="ARBA" id="ARBA00038158"/>
    </source>
</evidence>
<dbReference type="CDD" id="cd02440">
    <property type="entry name" value="AdoMet_MTases"/>
    <property type="match status" value="1"/>
</dbReference>
<dbReference type="Gene3D" id="3.40.50.150">
    <property type="entry name" value="Vaccinia Virus protein VP39"/>
    <property type="match status" value="1"/>
</dbReference>
<protein>
    <recommendedName>
        <fullName evidence="5">Methyltransferase domain-containing protein</fullName>
    </recommendedName>
</protein>
<dbReference type="GO" id="GO:0008168">
    <property type="term" value="F:methyltransferase activity"/>
    <property type="evidence" value="ECO:0007669"/>
    <property type="project" value="TreeGrafter"/>
</dbReference>